<feature type="non-terminal residue" evidence="2">
    <location>
        <position position="1"/>
    </location>
</feature>
<reference evidence="2" key="1">
    <citation type="submission" date="2014-05" db="EMBL/GenBank/DDBJ databases">
        <title>The transcriptome of the halophilic microalga Tetraselmis sp. GSL018 isolated from the Great Salt Lake, Utah.</title>
        <authorList>
            <person name="Jinkerson R.E."/>
            <person name="D'Adamo S."/>
            <person name="Posewitz M.C."/>
        </authorList>
    </citation>
    <scope>NUCLEOTIDE SEQUENCE</scope>
    <source>
        <strain evidence="2">GSL018</strain>
    </source>
</reference>
<evidence type="ECO:0000256" key="1">
    <source>
        <dbReference type="SAM" id="MobiDB-lite"/>
    </source>
</evidence>
<gene>
    <name evidence="2" type="ORF">TSPGSL018_30329</name>
</gene>
<organism evidence="2">
    <name type="scientific">Tetraselmis sp. GSL018</name>
    <dbReference type="NCBI Taxonomy" id="582737"/>
    <lineage>
        <taxon>Eukaryota</taxon>
        <taxon>Viridiplantae</taxon>
        <taxon>Chlorophyta</taxon>
        <taxon>core chlorophytes</taxon>
        <taxon>Chlorodendrophyceae</taxon>
        <taxon>Chlorodendrales</taxon>
        <taxon>Chlorodendraceae</taxon>
        <taxon>Tetraselmis</taxon>
    </lineage>
</organism>
<dbReference type="EMBL" id="GBEZ01027407">
    <property type="protein sequence ID" value="JAC59901.1"/>
    <property type="molecule type" value="Transcribed_RNA"/>
</dbReference>
<proteinExistence type="predicted"/>
<feature type="region of interest" description="Disordered" evidence="1">
    <location>
        <begin position="38"/>
        <end position="63"/>
    </location>
</feature>
<name>A0A061QND6_9CHLO</name>
<sequence>TNPPECLEQLLVGIGPAQEFQACSTGQNASLPGTPLCLREGKSGKGQQFGGVSKHRTQTSSRL</sequence>
<protein>
    <submittedName>
        <fullName evidence="2">Uncharacterized protein</fullName>
    </submittedName>
</protein>
<evidence type="ECO:0000313" key="2">
    <source>
        <dbReference type="EMBL" id="JAC59901.1"/>
    </source>
</evidence>
<dbReference type="AlphaFoldDB" id="A0A061QND6"/>
<accession>A0A061QND6</accession>